<accession>A0A179GF85</accession>
<evidence type="ECO:0000256" key="1">
    <source>
        <dbReference type="SAM" id="MobiDB-lite"/>
    </source>
</evidence>
<reference evidence="2 3" key="1">
    <citation type="submission" date="2016-02" db="EMBL/GenBank/DDBJ databases">
        <title>Biosynthesis of antibiotic leucinostatins and their inhibition on Phytophthora in bio-control Purpureocillium lilacinum.</title>
        <authorList>
            <person name="Wang G."/>
            <person name="Liu Z."/>
            <person name="Lin R."/>
            <person name="Li E."/>
            <person name="Mao Z."/>
            <person name="Ling J."/>
            <person name="Yin W."/>
            <person name="Xie B."/>
        </authorList>
    </citation>
    <scope>NUCLEOTIDE SEQUENCE [LARGE SCALE GENOMIC DNA]</scope>
    <source>
        <strain evidence="2">PLFJ-1</strain>
    </source>
</reference>
<dbReference type="EMBL" id="LSBI01000016">
    <property type="protein sequence ID" value="OAQ75789.1"/>
    <property type="molecule type" value="Genomic_DNA"/>
</dbReference>
<sequence length="87" mass="8746">MGGGDGTERRHAPHRTGDRTGLRRIGTPGSFLQSAEDGASRAEPARATSLPVVLVSGAALAEKTGKRDWIVLGGAACGCGAPFGGLC</sequence>
<name>A0A179GF85_PURLI</name>
<protein>
    <submittedName>
        <fullName evidence="2">Uncharacterized protein</fullName>
    </submittedName>
</protein>
<gene>
    <name evidence="2" type="ORF">VFPFJ_10779</name>
</gene>
<evidence type="ECO:0000313" key="3">
    <source>
        <dbReference type="Proteomes" id="UP000078340"/>
    </source>
</evidence>
<comment type="caution">
    <text evidence="2">The sequence shown here is derived from an EMBL/GenBank/DDBJ whole genome shotgun (WGS) entry which is preliminary data.</text>
</comment>
<feature type="compositionally biased region" description="Basic and acidic residues" evidence="1">
    <location>
        <begin position="1"/>
        <end position="21"/>
    </location>
</feature>
<evidence type="ECO:0000313" key="2">
    <source>
        <dbReference type="EMBL" id="OAQ75789.1"/>
    </source>
</evidence>
<dbReference type="Proteomes" id="UP000078340">
    <property type="component" value="Unassembled WGS sequence"/>
</dbReference>
<feature type="region of interest" description="Disordered" evidence="1">
    <location>
        <begin position="1"/>
        <end position="47"/>
    </location>
</feature>
<organism evidence="2 3">
    <name type="scientific">Purpureocillium lilacinum</name>
    <name type="common">Paecilomyces lilacinus</name>
    <dbReference type="NCBI Taxonomy" id="33203"/>
    <lineage>
        <taxon>Eukaryota</taxon>
        <taxon>Fungi</taxon>
        <taxon>Dikarya</taxon>
        <taxon>Ascomycota</taxon>
        <taxon>Pezizomycotina</taxon>
        <taxon>Sordariomycetes</taxon>
        <taxon>Hypocreomycetidae</taxon>
        <taxon>Hypocreales</taxon>
        <taxon>Ophiocordycipitaceae</taxon>
        <taxon>Purpureocillium</taxon>
    </lineage>
</organism>
<dbReference type="AlphaFoldDB" id="A0A179GF85"/>
<proteinExistence type="predicted"/>